<protein>
    <recommendedName>
        <fullName evidence="2">HTH cro/C1-type domain-containing protein</fullName>
    </recommendedName>
</protein>
<reference evidence="3 4" key="1">
    <citation type="submission" date="2019-07" db="EMBL/GenBank/DDBJ databases">
        <title>Hymenobacter sp. straun FUR1 Genome sequencing and assembly.</title>
        <authorList>
            <person name="Chhetri G."/>
        </authorList>
    </citation>
    <scope>NUCLEOTIDE SEQUENCE [LARGE SCALE GENOMIC DNA]</scope>
    <source>
        <strain evidence="3 4">Fur1</strain>
    </source>
</reference>
<gene>
    <name evidence="3" type="ORF">FNT36_14420</name>
</gene>
<dbReference type="OrthoDB" id="3831186at2"/>
<evidence type="ECO:0000313" key="4">
    <source>
        <dbReference type="Proteomes" id="UP000317624"/>
    </source>
</evidence>
<feature type="domain" description="HTH cro/C1-type" evidence="2">
    <location>
        <begin position="53"/>
        <end position="97"/>
    </location>
</feature>
<dbReference type="RefSeq" id="WP_144848955.1">
    <property type="nucleotide sequence ID" value="NZ_VMRJ01000003.1"/>
</dbReference>
<proteinExistence type="predicted"/>
<accession>A0A558BVV7</accession>
<keyword evidence="4" id="KW-1185">Reference proteome</keyword>
<evidence type="ECO:0000256" key="1">
    <source>
        <dbReference type="SAM" id="MobiDB-lite"/>
    </source>
</evidence>
<dbReference type="EMBL" id="VMRJ01000003">
    <property type="protein sequence ID" value="TVT40660.1"/>
    <property type="molecule type" value="Genomic_DNA"/>
</dbReference>
<sequence>MLQLLYNKCNRMVDKTYNITCIFCIQQIRIMDQVTVNQRLNLLVDTFENGVKAAFARKAGISPQGAQELLAGRKGDPSFKVLVKILESYPTIDANWLVLGRGGMLLSQPVEQVGSFTNTSPTNTIDTRQFLPPLPENDSIKKEMDLLAKAMDALLSSNKSEEAQTAKSILAGYWLTERDTEDEEWKHQARAEEAAERQRQAREQQEGQQ</sequence>
<dbReference type="InterPro" id="IPR001387">
    <property type="entry name" value="Cro/C1-type_HTH"/>
</dbReference>
<evidence type="ECO:0000259" key="2">
    <source>
        <dbReference type="PROSITE" id="PS50943"/>
    </source>
</evidence>
<feature type="compositionally biased region" description="Basic and acidic residues" evidence="1">
    <location>
        <begin position="184"/>
        <end position="209"/>
    </location>
</feature>
<comment type="caution">
    <text evidence="3">The sequence shown here is derived from an EMBL/GenBank/DDBJ whole genome shotgun (WGS) entry which is preliminary data.</text>
</comment>
<dbReference type="PROSITE" id="PS50943">
    <property type="entry name" value="HTH_CROC1"/>
    <property type="match status" value="1"/>
</dbReference>
<dbReference type="Proteomes" id="UP000317624">
    <property type="component" value="Unassembled WGS sequence"/>
</dbReference>
<name>A0A558BVV7_9BACT</name>
<feature type="region of interest" description="Disordered" evidence="1">
    <location>
        <begin position="181"/>
        <end position="209"/>
    </location>
</feature>
<organism evidence="3 4">
    <name type="scientific">Hymenobacter setariae</name>
    <dbReference type="NCBI Taxonomy" id="2594794"/>
    <lineage>
        <taxon>Bacteria</taxon>
        <taxon>Pseudomonadati</taxon>
        <taxon>Bacteroidota</taxon>
        <taxon>Cytophagia</taxon>
        <taxon>Cytophagales</taxon>
        <taxon>Hymenobacteraceae</taxon>
        <taxon>Hymenobacter</taxon>
    </lineage>
</organism>
<evidence type="ECO:0000313" key="3">
    <source>
        <dbReference type="EMBL" id="TVT40660.1"/>
    </source>
</evidence>
<dbReference type="AlphaFoldDB" id="A0A558BVV7"/>